<evidence type="ECO:0000256" key="1">
    <source>
        <dbReference type="SAM" id="MobiDB-lite"/>
    </source>
</evidence>
<dbReference type="EMBL" id="BFCF01000001">
    <property type="protein sequence ID" value="GBG35537.1"/>
    <property type="molecule type" value="Genomic_DNA"/>
</dbReference>
<name>A0A401IPK6_9VIRU</name>
<protein>
    <submittedName>
        <fullName evidence="2">Wsv442-like protein</fullName>
    </submittedName>
</protein>
<proteinExistence type="predicted"/>
<organism evidence="2">
    <name type="scientific">Penaeus monodon endogenous nimavirus</name>
    <dbReference type="NCBI Taxonomy" id="2133795"/>
    <lineage>
        <taxon>Viruses</taxon>
        <taxon>Viruses incertae sedis</taxon>
        <taxon>Naldaviricetes</taxon>
        <taxon>Nimaviridae</taxon>
    </lineage>
</organism>
<sequence>MQREHSIYASFSNLPKEGGYGTTTTRTTTEATESSSSTATARTARFEALVAPGLLISVSNDILLLTSSAMGCGDTCAHIMYSGMALPSAINERRSKIDANFGTMKGDEEAMDELTPMYVMNQIQQELNRSNAIFASQLTSVVIDAGSLLFSKTRSELSSSSGSGGIGWLKNRCDPIELGMYRVSTVLSMLPKKSENVSAESDRYAVIADVISLLIAIAIETARLTEGKLMYIPDGHCLFLAIYQEGLMTRPYSPRRDLQLIINDPLGCGWRILGKNPFSASTAVRKVSDPRYRVNFWTELATKCVCNAIFRSPSPEQLRANVVSTGQCPSSWPILPGISLRVWTNPLTSQTDLTKTRVSAKGRLTVTLRSTDVLGEVYSPPIGAWLSGHSSTGIDQYNTEYTTEFSLVLGPPGNRVNVEPKFPVHMESNSISQFTRRQIDQRRLATFFSLESEENGGMLTVNAVLPSSTTVDDPRVLVLEKLSLCFSSLMVHKYMWSAVKRHPSWTRLIHMSDGSKGSKSRSLCMDVLEELNGMTLSPIFLYGGFRRDRLSYEIWMIGKSNLGLQAVRILKKSTADGTAKELATPLFSNFSSQECQWQNRATATWSAPGERYIFTPRCLHHTQFSSIHMYDEHGKPPAGFELLLRFTSPPKIKLNDSSENHWGLLEEVEAGQWIELSQRPYESPFLQHPLATAAVTMAITRGVHESCYLLVNGSRKSRIVDLPLQVSSSSSSSSSSIWSTTSLLRLVERGETSPERPSEISYTKTVCPESFRVRINKGLYPQTGTAIRDPCPSEMELASMLEVDIDDNKGSTSRKYRAGGIEPNPGFFETIMIDVL</sequence>
<feature type="compositionally biased region" description="Low complexity" evidence="1">
    <location>
        <begin position="22"/>
        <end position="39"/>
    </location>
</feature>
<reference evidence="2" key="1">
    <citation type="journal article" date="2018" name="J. Virol.">
        <title>Crustacean Genome Exploration Reveals the Evolutionary Origin of White Spot Syndrome Virus.</title>
        <authorList>
            <person name="Kawato S."/>
            <person name="Shitara A."/>
            <person name="Wang Y."/>
            <person name="Nozaki R."/>
            <person name="Kondo H."/>
            <person name="Hirono I."/>
        </authorList>
    </citation>
    <scope>NUCLEOTIDE SEQUENCE</scope>
</reference>
<feature type="region of interest" description="Disordered" evidence="1">
    <location>
        <begin position="1"/>
        <end position="39"/>
    </location>
</feature>
<accession>A0A401IPK6</accession>
<evidence type="ECO:0000313" key="2">
    <source>
        <dbReference type="EMBL" id="GBG35537.1"/>
    </source>
</evidence>
<comment type="caution">
    <text evidence="2">The sequence shown here is derived from an EMBL/GenBank/DDBJ whole genome shotgun (WGS) entry which is preliminary data.</text>
</comment>